<dbReference type="PANTHER" id="PTHR41368:SF1">
    <property type="entry name" value="PROTEIN YGHO"/>
    <property type="match status" value="1"/>
</dbReference>
<proteinExistence type="predicted"/>
<dbReference type="Gene3D" id="3.40.630.30">
    <property type="match status" value="1"/>
</dbReference>
<dbReference type="Proteomes" id="UP001206312">
    <property type="component" value="Unassembled WGS sequence"/>
</dbReference>
<reference evidence="1 2" key="1">
    <citation type="submission" date="2022-06" db="EMBL/GenBank/DDBJ databases">
        <authorList>
            <person name="Xuan X."/>
        </authorList>
    </citation>
    <scope>NUCLEOTIDE SEQUENCE [LARGE SCALE GENOMIC DNA]</scope>
    <source>
        <strain evidence="1 2">2V75</strain>
    </source>
</reference>
<dbReference type="SUPFAM" id="SSF55729">
    <property type="entry name" value="Acyl-CoA N-acyltransferases (Nat)"/>
    <property type="match status" value="1"/>
</dbReference>
<sequence>MELIPLATKKDEKRFLEFPVSLYKGNPHWIRPLDADIESVFDPRENKTFHDGVCKRWLLQEGDKIIGRIAAFVIRAADRDEGPESRGGVGFFECIDRQEAANALFDAARDWLRQQGVAFMDGPINFGKRDKWWGLLTKGYELEPNYQSNYNFPYYRELFERYGFKTYFEQYTFIKPIHEPLSSRLEYKADRIAEDPSYTFEHLRLSDIDKYAADIIQVYNRAWKKHQGVDSLTLDQGRAMMARIKPIIDEKLIWIAYYREEPVAIFVNIPEVNQILRRLNGRLDWLGKLKFFWLKKTGRITRVLGMVFGVVPEHQGKGVDGAIIHACARVIRTQRHYQTIELSGIGDFNPKMILVARQVGGQLGKVHTTYRYLFDRQAPFERMKPIR</sequence>
<dbReference type="InterPro" id="IPR016181">
    <property type="entry name" value="Acyl_CoA_acyltransferase"/>
</dbReference>
<keyword evidence="2" id="KW-1185">Reference proteome</keyword>
<dbReference type="EMBL" id="JAMXIB010000004">
    <property type="protein sequence ID" value="MCO5724503.1"/>
    <property type="molecule type" value="Genomic_DNA"/>
</dbReference>
<organism evidence="1 2">
    <name type="scientific">Robiginitalea marina</name>
    <dbReference type="NCBI Taxonomy" id="2954105"/>
    <lineage>
        <taxon>Bacteria</taxon>
        <taxon>Pseudomonadati</taxon>
        <taxon>Bacteroidota</taxon>
        <taxon>Flavobacteriia</taxon>
        <taxon>Flavobacteriales</taxon>
        <taxon>Flavobacteriaceae</taxon>
        <taxon>Robiginitalea</taxon>
    </lineage>
</organism>
<evidence type="ECO:0000313" key="1">
    <source>
        <dbReference type="EMBL" id="MCO5724503.1"/>
    </source>
</evidence>
<evidence type="ECO:0000313" key="2">
    <source>
        <dbReference type="Proteomes" id="UP001206312"/>
    </source>
</evidence>
<dbReference type="PANTHER" id="PTHR41368">
    <property type="entry name" value="PROTEIN YGHO"/>
    <property type="match status" value="1"/>
</dbReference>
<protein>
    <recommendedName>
        <fullName evidence="3">N-acetyltransferase</fullName>
    </recommendedName>
</protein>
<name>A0ABT1AWT4_9FLAO</name>
<accession>A0ABT1AWT4</accession>
<dbReference type="InterPro" id="IPR039968">
    <property type="entry name" value="BcerS-like"/>
</dbReference>
<comment type="caution">
    <text evidence="1">The sequence shown here is derived from an EMBL/GenBank/DDBJ whole genome shotgun (WGS) entry which is preliminary data.</text>
</comment>
<gene>
    <name evidence="1" type="ORF">NG653_06525</name>
</gene>
<dbReference type="RefSeq" id="WP_252740881.1">
    <property type="nucleotide sequence ID" value="NZ_JAMXIB010000004.1"/>
</dbReference>
<evidence type="ECO:0008006" key="3">
    <source>
        <dbReference type="Google" id="ProtNLM"/>
    </source>
</evidence>